<name>A0AAJ5QLD9_9GAMM</name>
<proteinExistence type="predicted"/>
<evidence type="ECO:0000313" key="2">
    <source>
        <dbReference type="Proteomes" id="UP001211544"/>
    </source>
</evidence>
<dbReference type="PANTHER" id="PTHR38436:SF1">
    <property type="entry name" value="ESTER CYCLASE"/>
    <property type="match status" value="1"/>
</dbReference>
<dbReference type="SUPFAM" id="SSF54427">
    <property type="entry name" value="NTF2-like"/>
    <property type="match status" value="1"/>
</dbReference>
<gene>
    <name evidence="1" type="ORF">N5580_09045</name>
</gene>
<dbReference type="Pfam" id="PF07366">
    <property type="entry name" value="SnoaL"/>
    <property type="match status" value="1"/>
</dbReference>
<keyword evidence="2" id="KW-1185">Reference proteome</keyword>
<protein>
    <submittedName>
        <fullName evidence="1">Ester cyclase</fullName>
    </submittedName>
</protein>
<dbReference type="RefSeq" id="WP_269950288.1">
    <property type="nucleotide sequence ID" value="NZ_CP104758.1"/>
</dbReference>
<dbReference type="KEGG" id="kpie:N5580_09045"/>
<accession>A0AAJ5QLD9</accession>
<sequence length="136" mass="15412">MSEENKIVVRRFNQQVIAEGSRQAFEELVAPRFINRSAPAGTPNDRESLWRTFNQILFPALTDLQVRIEDQIAERDWVTTRKTITGVHSGELLGVAASGKNVTITVIDMVRIEDGQYVEHWGLNTLAHVVNQLKQD</sequence>
<dbReference type="InterPro" id="IPR009959">
    <property type="entry name" value="Cyclase_SnoaL-like"/>
</dbReference>
<evidence type="ECO:0000313" key="1">
    <source>
        <dbReference type="EMBL" id="WBG92637.1"/>
    </source>
</evidence>
<dbReference type="EMBL" id="CP104758">
    <property type="protein sequence ID" value="WBG92637.1"/>
    <property type="molecule type" value="Genomic_DNA"/>
</dbReference>
<reference evidence="1 2" key="1">
    <citation type="journal article" date="2022" name="J Glob Antimicrob Resist">
        <title>First complete genome of a multidrug resistant strain of the novel human pathogen Kalamiella piersonii (GABEKP28) identified in human saliva.</title>
        <authorList>
            <person name="McDonagh F."/>
            <person name="Singh N.K."/>
            <person name="Venkateswaran K."/>
            <person name="Lonappan A.M."/>
            <person name="Hallahan B."/>
            <person name="Tuohy A."/>
            <person name="Burke L."/>
            <person name="Kovarova A."/>
            <person name="Miliotis G."/>
        </authorList>
    </citation>
    <scope>NUCLEOTIDE SEQUENCE [LARGE SCALE GENOMIC DNA]</scope>
    <source>
        <strain evidence="1 2">GABEKP28</strain>
    </source>
</reference>
<dbReference type="PANTHER" id="PTHR38436">
    <property type="entry name" value="POLYKETIDE CYCLASE SNOAL-LIKE DOMAIN"/>
    <property type="match status" value="1"/>
</dbReference>
<dbReference type="AlphaFoldDB" id="A0AAJ5QLD9"/>
<organism evidence="1 2">
    <name type="scientific">Pantoea piersonii</name>
    <dbReference type="NCBI Taxonomy" id="2364647"/>
    <lineage>
        <taxon>Bacteria</taxon>
        <taxon>Pseudomonadati</taxon>
        <taxon>Pseudomonadota</taxon>
        <taxon>Gammaproteobacteria</taxon>
        <taxon>Enterobacterales</taxon>
        <taxon>Erwiniaceae</taxon>
        <taxon>Pantoea</taxon>
    </lineage>
</organism>
<dbReference type="GO" id="GO:0030638">
    <property type="term" value="P:polyketide metabolic process"/>
    <property type="evidence" value="ECO:0007669"/>
    <property type="project" value="InterPro"/>
</dbReference>
<dbReference type="Proteomes" id="UP001211544">
    <property type="component" value="Chromosome"/>
</dbReference>
<dbReference type="InterPro" id="IPR032710">
    <property type="entry name" value="NTF2-like_dom_sf"/>
</dbReference>
<dbReference type="Gene3D" id="3.10.450.50">
    <property type="match status" value="1"/>
</dbReference>